<keyword evidence="3" id="KW-1185">Reference proteome</keyword>
<dbReference type="InterPro" id="IPR036661">
    <property type="entry name" value="Luciferase-like_sf"/>
</dbReference>
<dbReference type="Pfam" id="PF00296">
    <property type="entry name" value="Bac_luciferase"/>
    <property type="match status" value="1"/>
</dbReference>
<organism evidence="2 3">
    <name type="scientific">Panacagrimonas perspica</name>
    <dbReference type="NCBI Taxonomy" id="381431"/>
    <lineage>
        <taxon>Bacteria</taxon>
        <taxon>Pseudomonadati</taxon>
        <taxon>Pseudomonadota</taxon>
        <taxon>Gammaproteobacteria</taxon>
        <taxon>Nevskiales</taxon>
        <taxon>Nevskiaceae</taxon>
        <taxon>Panacagrimonas</taxon>
    </lineage>
</organism>
<dbReference type="Proteomes" id="UP000295341">
    <property type="component" value="Unassembled WGS sequence"/>
</dbReference>
<accession>A0A4S3K5Z0</accession>
<evidence type="ECO:0000259" key="1">
    <source>
        <dbReference type="Pfam" id="PF00296"/>
    </source>
</evidence>
<keyword evidence="2" id="KW-0560">Oxidoreductase</keyword>
<proteinExistence type="predicted"/>
<dbReference type="PANTHER" id="PTHR30137">
    <property type="entry name" value="LUCIFERASE-LIKE MONOOXYGENASE"/>
    <property type="match status" value="1"/>
</dbReference>
<gene>
    <name evidence="2" type="ORF">DFR24_2384</name>
</gene>
<keyword evidence="2" id="KW-0503">Monooxygenase</keyword>
<dbReference type="RefSeq" id="WP_133881616.1">
    <property type="nucleotide sequence ID" value="NZ_MWIN01000010.1"/>
</dbReference>
<dbReference type="EMBL" id="SOBT01000009">
    <property type="protein sequence ID" value="TDU28025.1"/>
    <property type="molecule type" value="Genomic_DNA"/>
</dbReference>
<dbReference type="SUPFAM" id="SSF51679">
    <property type="entry name" value="Bacterial luciferase-like"/>
    <property type="match status" value="1"/>
</dbReference>
<dbReference type="AlphaFoldDB" id="A0A4S3K5Z0"/>
<dbReference type="Gene3D" id="3.20.20.30">
    <property type="entry name" value="Luciferase-like domain"/>
    <property type="match status" value="1"/>
</dbReference>
<dbReference type="InterPro" id="IPR050766">
    <property type="entry name" value="Bact_Lucif_Oxidored"/>
</dbReference>
<comment type="caution">
    <text evidence="2">The sequence shown here is derived from an EMBL/GenBank/DDBJ whole genome shotgun (WGS) entry which is preliminary data.</text>
</comment>
<dbReference type="GO" id="GO:0016705">
    <property type="term" value="F:oxidoreductase activity, acting on paired donors, with incorporation or reduction of molecular oxygen"/>
    <property type="evidence" value="ECO:0007669"/>
    <property type="project" value="InterPro"/>
</dbReference>
<evidence type="ECO:0000313" key="3">
    <source>
        <dbReference type="Proteomes" id="UP000295341"/>
    </source>
</evidence>
<dbReference type="OrthoDB" id="7903015at2"/>
<dbReference type="GO" id="GO:0005829">
    <property type="term" value="C:cytosol"/>
    <property type="evidence" value="ECO:0007669"/>
    <property type="project" value="TreeGrafter"/>
</dbReference>
<dbReference type="GO" id="GO:0004497">
    <property type="term" value="F:monooxygenase activity"/>
    <property type="evidence" value="ECO:0007669"/>
    <property type="project" value="UniProtKB-KW"/>
</dbReference>
<feature type="domain" description="Luciferase-like" evidence="1">
    <location>
        <begin position="6"/>
        <end position="319"/>
    </location>
</feature>
<dbReference type="InterPro" id="IPR011251">
    <property type="entry name" value="Luciferase-like_dom"/>
</dbReference>
<sequence>MHVGACPIFQAVGRTDDAEIYRNELRLGDLIEPLGFDSLWGVEHHFTDYTMCPDVFQHLAYFAGRTRKVQLGTMVVVLPWNDPMRVAEKVSMLEHQSNGRVILGIGRGLGRVEFEGFGVDQNESRPRFIESAEMVLEGLERGWCEYDGKYIKQVRREIRPRPMKGFHGRSYAAAMSPESQPIMARLGVGLLVIPMKPWEEHAAEIAAYSAAFREYQKAPAPAPWITAWTFCDDNADRAEEKARKYIGGYWRSVIEHYELVGDHLGKTKGYESYKAMQEAASTAGGVDALAEMFVNLHVWGTPEQCYEKIVSTCQKTGGDAFTGVFSYAGMPYEDAERSMTLFAKKVIPELRTLGTQAKAA</sequence>
<name>A0A4S3K5Z0_9GAMM</name>
<evidence type="ECO:0000313" key="2">
    <source>
        <dbReference type="EMBL" id="TDU28025.1"/>
    </source>
</evidence>
<reference evidence="2 3" key="1">
    <citation type="submission" date="2019-03" db="EMBL/GenBank/DDBJ databases">
        <title>Genomic Encyclopedia of Type Strains, Phase IV (KMG-IV): sequencing the most valuable type-strain genomes for metagenomic binning, comparative biology and taxonomic classification.</title>
        <authorList>
            <person name="Goeker M."/>
        </authorList>
    </citation>
    <scope>NUCLEOTIDE SEQUENCE [LARGE SCALE GENOMIC DNA]</scope>
    <source>
        <strain evidence="2 3">DSM 26377</strain>
    </source>
</reference>
<protein>
    <submittedName>
        <fullName evidence="2">Alkanesulfonate monooxygenase SsuD/methylene tetrahydromethanopterin reductase-like flavin-dependent oxidoreductase (Luciferase family)</fullName>
    </submittedName>
</protein>
<dbReference type="PANTHER" id="PTHR30137:SF6">
    <property type="entry name" value="LUCIFERASE-LIKE MONOOXYGENASE"/>
    <property type="match status" value="1"/>
</dbReference>